<dbReference type="PROSITE" id="PS00908">
    <property type="entry name" value="MR_MLE_1"/>
    <property type="match status" value="1"/>
</dbReference>
<dbReference type="InterPro" id="IPR018110">
    <property type="entry name" value="Mandel_Rmase/mucon_lact_enz_CS"/>
</dbReference>
<evidence type="ECO:0000259" key="2">
    <source>
        <dbReference type="SMART" id="SM00922"/>
    </source>
</evidence>
<evidence type="ECO:0000313" key="3">
    <source>
        <dbReference type="EMBL" id="QPE03458.1"/>
    </source>
</evidence>
<dbReference type="GO" id="GO:0009063">
    <property type="term" value="P:amino acid catabolic process"/>
    <property type="evidence" value="ECO:0007669"/>
    <property type="project" value="InterPro"/>
</dbReference>
<dbReference type="Pfam" id="PF02746">
    <property type="entry name" value="MR_MLE_N"/>
    <property type="match status" value="1"/>
</dbReference>
<sequence>MRIVEVETLRPAFQPNLCVVRLRTDDGLEALGEAYYSAEAVEVYIHASLVPLLLGSADLSPEKFAAVAHPYVGYQGGGVETRAIGAIDIALWDLMGKRASLPVAELLGGPVRDGVRVYNTCAGPGYVSTTSRQHSSNWGLETAGVYEDLHAFLHRPAELTAELRDEGITGMKVWPFDRFAEESRGNEISGSQLREGLRVIEQIRTVADASEMALMVELHGLWNRPTATRIIRALSDYDPYWVEDPIRADGIDALARLREDVSVPLAIGETAVGIRGFLPLLQSGAASFATVDAQWTGGLSQARRVAALADAFLTPIAPHDCTGPVTFAAVCHLTISQPNAVIQESVRAFLRTWYPEVVEGLPTIADGMLTISSAPGLGISLSPG</sequence>
<proteinExistence type="predicted"/>
<dbReference type="SUPFAM" id="SSF54826">
    <property type="entry name" value="Enolase N-terminal domain-like"/>
    <property type="match status" value="1"/>
</dbReference>
<evidence type="ECO:0000313" key="4">
    <source>
        <dbReference type="Proteomes" id="UP000594480"/>
    </source>
</evidence>
<dbReference type="PANTHER" id="PTHR48080">
    <property type="entry name" value="D-GALACTONATE DEHYDRATASE-RELATED"/>
    <property type="match status" value="1"/>
</dbReference>
<keyword evidence="4" id="KW-1185">Reference proteome</keyword>
<dbReference type="SMART" id="SM00922">
    <property type="entry name" value="MR_MLE"/>
    <property type="match status" value="1"/>
</dbReference>
<dbReference type="GO" id="GO:0016829">
    <property type="term" value="F:lyase activity"/>
    <property type="evidence" value="ECO:0007669"/>
    <property type="project" value="UniProtKB-KW"/>
</dbReference>
<dbReference type="InterPro" id="IPR036849">
    <property type="entry name" value="Enolase-like_C_sf"/>
</dbReference>
<accession>A0A7S8MUX7</accession>
<evidence type="ECO:0000256" key="1">
    <source>
        <dbReference type="ARBA" id="ARBA00023239"/>
    </source>
</evidence>
<dbReference type="InterPro" id="IPR013342">
    <property type="entry name" value="Mandelate_racemase_C"/>
</dbReference>
<gene>
    <name evidence="3" type="ORF">IT882_08690</name>
</gene>
<dbReference type="SFLD" id="SFLDS00001">
    <property type="entry name" value="Enolase"/>
    <property type="match status" value="1"/>
</dbReference>
<dbReference type="Proteomes" id="UP000594480">
    <property type="component" value="Chromosome"/>
</dbReference>
<keyword evidence="1" id="KW-0456">Lyase</keyword>
<protein>
    <submittedName>
        <fullName evidence="3">Mandelate racemase/muconate lactonizing enzyme family protein</fullName>
    </submittedName>
</protein>
<dbReference type="RefSeq" id="WP_195691561.1">
    <property type="nucleotide sequence ID" value="NZ_CP064760.1"/>
</dbReference>
<dbReference type="InterPro" id="IPR013341">
    <property type="entry name" value="Mandelate_racemase_N_dom"/>
</dbReference>
<dbReference type="Gene3D" id="3.30.390.10">
    <property type="entry name" value="Enolase-like, N-terminal domain"/>
    <property type="match status" value="1"/>
</dbReference>
<dbReference type="SUPFAM" id="SSF51604">
    <property type="entry name" value="Enolase C-terminal domain-like"/>
    <property type="match status" value="1"/>
</dbReference>
<dbReference type="Pfam" id="PF13378">
    <property type="entry name" value="MR_MLE_C"/>
    <property type="match status" value="1"/>
</dbReference>
<dbReference type="AlphaFoldDB" id="A0A7S8MUX7"/>
<dbReference type="PANTHER" id="PTHR48080:SF2">
    <property type="entry name" value="D-GALACTONATE DEHYDRATASE"/>
    <property type="match status" value="1"/>
</dbReference>
<reference evidence="3 4" key="1">
    <citation type="submission" date="2020-11" db="EMBL/GenBank/DDBJ databases">
        <title>Amino acid is mineralized and recycled by bacteria in oceanic microbiome.</title>
        <authorList>
            <person name="Zheng L.Y."/>
        </authorList>
    </citation>
    <scope>NUCLEOTIDE SEQUENCE [LARGE SCALE GENOMIC DNA]</scope>
    <source>
        <strain evidence="3 4">A32-1</strain>
    </source>
</reference>
<dbReference type="EMBL" id="CP064760">
    <property type="protein sequence ID" value="QPE03458.1"/>
    <property type="molecule type" value="Genomic_DNA"/>
</dbReference>
<feature type="domain" description="Mandelate racemase/muconate lactonizing enzyme C-terminal" evidence="2">
    <location>
        <begin position="156"/>
        <end position="264"/>
    </location>
</feature>
<dbReference type="SFLD" id="SFLDG00179">
    <property type="entry name" value="mandelate_racemase"/>
    <property type="match status" value="1"/>
</dbReference>
<dbReference type="InterPro" id="IPR029065">
    <property type="entry name" value="Enolase_C-like"/>
</dbReference>
<organism evidence="3 4">
    <name type="scientific">Microbacterium schleiferi</name>
    <dbReference type="NCBI Taxonomy" id="69362"/>
    <lineage>
        <taxon>Bacteria</taxon>
        <taxon>Bacillati</taxon>
        <taxon>Actinomycetota</taxon>
        <taxon>Actinomycetes</taxon>
        <taxon>Micrococcales</taxon>
        <taxon>Microbacteriaceae</taxon>
        <taxon>Microbacterium</taxon>
    </lineage>
</organism>
<dbReference type="Gene3D" id="3.20.20.120">
    <property type="entry name" value="Enolase-like C-terminal domain"/>
    <property type="match status" value="1"/>
</dbReference>
<name>A0A7S8MUX7_9MICO</name>
<dbReference type="CDD" id="cd03316">
    <property type="entry name" value="MR_like"/>
    <property type="match status" value="1"/>
</dbReference>
<dbReference type="InterPro" id="IPR034593">
    <property type="entry name" value="DgoD-like"/>
</dbReference>
<dbReference type="InterPro" id="IPR029017">
    <property type="entry name" value="Enolase-like_N"/>
</dbReference>
<dbReference type="KEGG" id="msf:IT882_08690"/>